<dbReference type="SMART" id="SM00255">
    <property type="entry name" value="TIR"/>
    <property type="match status" value="1"/>
</dbReference>
<dbReference type="SUPFAM" id="SSF52058">
    <property type="entry name" value="L domain-like"/>
    <property type="match status" value="1"/>
</dbReference>
<feature type="domain" description="TIR" evidence="8">
    <location>
        <begin position="16"/>
        <end position="181"/>
    </location>
</feature>
<dbReference type="InterPro" id="IPR036390">
    <property type="entry name" value="WH_DNA-bd_sf"/>
</dbReference>
<dbReference type="GO" id="GO:0061809">
    <property type="term" value="F:NAD+ nucleosidase activity, cyclic ADP-ribose generating"/>
    <property type="evidence" value="ECO:0007669"/>
    <property type="project" value="UniProtKB-EC"/>
</dbReference>
<dbReference type="FunFam" id="3.40.50.10140:FF:000007">
    <property type="entry name" value="Disease resistance protein (TIR-NBS-LRR class)"/>
    <property type="match status" value="1"/>
</dbReference>
<dbReference type="InterPro" id="IPR032675">
    <property type="entry name" value="LRR_dom_sf"/>
</dbReference>
<dbReference type="SUPFAM" id="SSF52540">
    <property type="entry name" value="P-loop containing nucleoside triphosphate hydrolases"/>
    <property type="match status" value="1"/>
</dbReference>
<accession>D7MRH5</accession>
<dbReference type="GO" id="GO:0007165">
    <property type="term" value="P:signal transduction"/>
    <property type="evidence" value="ECO:0007669"/>
    <property type="project" value="InterPro"/>
</dbReference>
<sequence>MALSSFSSSSSSSRKWENDLFLSFSGEDIRKSFLSHFYKELDRKPILVFKDNEIKRGISLGPKLKRAIRDSRIAVVIFSRKYASSSWCLNELLEIVRCKKEFSQVVIPIFFHLDPTHVRKQTGVFGMNFEKTCHNKTEKMKIRLRRALTEVANITGYHSSVTCKNEAKMIEAIIADVLGELALTPSKDYEDFVGIETHIAKMNFLLHLEAKEVRMVGICGPSGIGKTSIARVLFNRLSRRFRCNVFIDRAFLSKSMEHYSGANLGDYNMKLHLQGIFLSEILGKRDIKICHLGAVGERLKNHKVLIFIDDLEYQVVLDTLAGHTDWFGCGSRVVVITKYKHLLKAHGIGRIYEVPLPSNPLSLQILCQYAFRQNHPPDGFMELASETSLRAGNLPLVLNVLGSHLRSRDKKYWMDMLLRFGKGQHGNIEETLKLSYNGLNKNDEAIFRHIACFFNGEEVDDIKSLLADSDLDVNMGIKNLVDKSLIKETCNTVEMHSLIQEIGKEINRTQSSEPGEREFIVDSKDVFTILEDNTGTENVLGISLDIDETDELHIHESAFKEMRNLQFLRISTKENKEVRLNLPEDFDYLPPKLRLLSWRGYPLRSMPSTFCPQSLVKLEMRYSYFEMLWDGVQPLTTLKKMDLWGSKNLKEIPDLSMATNLETLNLGACSSLVELHSSVQYLNKLKRLNLSYCENLETLPTNFNLQALDCLNLFGCSSIKSFPDISTNISYLNLSQTRIEEVPWWIENFTELRTIYMWNCDKLEYVTLNISKLKHLAIVDFSDCGALKVASLNDSPITVEMADNIHSKLPFYVEVSSSLPYDHFPRVELDFLNCFKLDQEALLQQQSVFKRLILPADQEVPSYFTHRTTGTSMTNIPLLQTSLSQPFFRFLACAVVDSEIISIDHISFLIEVNCQFIDGLRNHFGSAYWPMYFAAAPLGSHLVIFNCSLPLNGDYAYLAKRHYDHVDIQFRLTDDYSQIKLKGCGIRLY</sequence>
<name>D7MRH5_ARALL</name>
<gene>
    <name evidence="9" type="ORF">ARALYDRAFT_683986</name>
</gene>
<dbReference type="InterPro" id="IPR045344">
    <property type="entry name" value="C-JID"/>
</dbReference>
<dbReference type="eggNOG" id="ENOG502QQ7T">
    <property type="taxonomic scope" value="Eukaryota"/>
</dbReference>
<dbReference type="AlphaFoldDB" id="D7MRH5"/>
<dbReference type="EMBL" id="GL348720">
    <property type="protein sequence ID" value="EFH40006.1"/>
    <property type="molecule type" value="Genomic_DNA"/>
</dbReference>
<keyword evidence="2" id="KW-0433">Leucine-rich repeat</keyword>
<dbReference type="InterPro" id="IPR058192">
    <property type="entry name" value="WHD_ROQ1-like"/>
</dbReference>
<keyword evidence="3" id="KW-0677">Repeat</keyword>
<evidence type="ECO:0000259" key="8">
    <source>
        <dbReference type="PROSITE" id="PS50104"/>
    </source>
</evidence>
<dbReference type="FunFam" id="3.40.50.300:FF:001002">
    <property type="entry name" value="Disease resistance protein (TIR-NBS-LRR class)"/>
    <property type="match status" value="1"/>
</dbReference>
<dbReference type="SUPFAM" id="SSF52200">
    <property type="entry name" value="Toll/Interleukin receptor TIR domain"/>
    <property type="match status" value="1"/>
</dbReference>
<dbReference type="Gene3D" id="3.40.50.10140">
    <property type="entry name" value="Toll/interleukin-1 receptor homology (TIR) domain"/>
    <property type="match status" value="1"/>
</dbReference>
<evidence type="ECO:0000256" key="6">
    <source>
        <dbReference type="ARBA" id="ARBA00023027"/>
    </source>
</evidence>
<keyword evidence="10" id="KW-1185">Reference proteome</keyword>
<dbReference type="SUPFAM" id="SSF46785">
    <property type="entry name" value="Winged helix' DNA-binding domain"/>
    <property type="match status" value="1"/>
</dbReference>
<evidence type="ECO:0000313" key="10">
    <source>
        <dbReference type="Proteomes" id="UP000008694"/>
    </source>
</evidence>
<evidence type="ECO:0000256" key="5">
    <source>
        <dbReference type="ARBA" id="ARBA00022821"/>
    </source>
</evidence>
<evidence type="ECO:0000256" key="3">
    <source>
        <dbReference type="ARBA" id="ARBA00022737"/>
    </source>
</evidence>
<dbReference type="Pfam" id="PF01582">
    <property type="entry name" value="TIR"/>
    <property type="match status" value="1"/>
</dbReference>
<reference evidence="10" key="1">
    <citation type="journal article" date="2011" name="Nat. Genet.">
        <title>The Arabidopsis lyrata genome sequence and the basis of rapid genome size change.</title>
        <authorList>
            <person name="Hu T.T."/>
            <person name="Pattyn P."/>
            <person name="Bakker E.G."/>
            <person name="Cao J."/>
            <person name="Cheng J.-F."/>
            <person name="Clark R.M."/>
            <person name="Fahlgren N."/>
            <person name="Fawcett J.A."/>
            <person name="Grimwood J."/>
            <person name="Gundlach H."/>
            <person name="Haberer G."/>
            <person name="Hollister J.D."/>
            <person name="Ossowski S."/>
            <person name="Ottilar R.P."/>
            <person name="Salamov A.A."/>
            <person name="Schneeberger K."/>
            <person name="Spannagl M."/>
            <person name="Wang X."/>
            <person name="Yang L."/>
            <person name="Nasrallah M.E."/>
            <person name="Bergelson J."/>
            <person name="Carrington J.C."/>
            <person name="Gaut B.S."/>
            <person name="Schmutz J."/>
            <person name="Mayer K.F.X."/>
            <person name="Van de Peer Y."/>
            <person name="Grigoriev I.V."/>
            <person name="Nordborg M."/>
            <person name="Weigel D."/>
            <person name="Guo Y.-L."/>
        </authorList>
    </citation>
    <scope>NUCLEOTIDE SEQUENCE [LARGE SCALE GENOMIC DNA]</scope>
    <source>
        <strain evidence="10">cv. MN47</strain>
    </source>
</reference>
<dbReference type="Proteomes" id="UP000008694">
    <property type="component" value="Unassembled WGS sequence"/>
</dbReference>
<comment type="catalytic activity">
    <reaction evidence="7">
        <text>NAD(+) + H2O = ADP-D-ribose + nicotinamide + H(+)</text>
        <dbReference type="Rhea" id="RHEA:16301"/>
        <dbReference type="ChEBI" id="CHEBI:15377"/>
        <dbReference type="ChEBI" id="CHEBI:15378"/>
        <dbReference type="ChEBI" id="CHEBI:17154"/>
        <dbReference type="ChEBI" id="CHEBI:57540"/>
        <dbReference type="ChEBI" id="CHEBI:57967"/>
        <dbReference type="EC" id="3.2.2.6"/>
    </reaction>
    <physiologicalReaction direction="left-to-right" evidence="7">
        <dbReference type="Rhea" id="RHEA:16302"/>
    </physiologicalReaction>
</comment>
<dbReference type="FunFam" id="1.10.8.430:FF:000002">
    <property type="entry name" value="Disease resistance protein (TIR-NBS-LRR class)"/>
    <property type="match status" value="1"/>
</dbReference>
<dbReference type="PROSITE" id="PS50104">
    <property type="entry name" value="TIR"/>
    <property type="match status" value="1"/>
</dbReference>
<dbReference type="InterPro" id="IPR000157">
    <property type="entry name" value="TIR_dom"/>
</dbReference>
<dbReference type="Pfam" id="PF23282">
    <property type="entry name" value="WHD_ROQ1"/>
    <property type="match status" value="1"/>
</dbReference>
<dbReference type="OrthoDB" id="1077385at2759"/>
<evidence type="ECO:0000256" key="7">
    <source>
        <dbReference type="ARBA" id="ARBA00047304"/>
    </source>
</evidence>
<dbReference type="HOGENOM" id="CLU_001561_0_1_1"/>
<dbReference type="Pfam" id="PF20160">
    <property type="entry name" value="C-JID"/>
    <property type="match status" value="1"/>
</dbReference>
<dbReference type="InterPro" id="IPR044974">
    <property type="entry name" value="Disease_R_plants"/>
</dbReference>
<organism evidence="10">
    <name type="scientific">Arabidopsis lyrata subsp. lyrata</name>
    <name type="common">Lyre-leaved rock-cress</name>
    <dbReference type="NCBI Taxonomy" id="81972"/>
    <lineage>
        <taxon>Eukaryota</taxon>
        <taxon>Viridiplantae</taxon>
        <taxon>Streptophyta</taxon>
        <taxon>Embryophyta</taxon>
        <taxon>Tracheophyta</taxon>
        <taxon>Spermatophyta</taxon>
        <taxon>Magnoliopsida</taxon>
        <taxon>eudicotyledons</taxon>
        <taxon>Gunneridae</taxon>
        <taxon>Pentapetalae</taxon>
        <taxon>rosids</taxon>
        <taxon>malvids</taxon>
        <taxon>Brassicales</taxon>
        <taxon>Brassicaceae</taxon>
        <taxon>Camelineae</taxon>
        <taxon>Arabidopsis</taxon>
    </lineage>
</organism>
<keyword evidence="5" id="KW-0611">Plant defense</keyword>
<evidence type="ECO:0000256" key="4">
    <source>
        <dbReference type="ARBA" id="ARBA00022801"/>
    </source>
</evidence>
<dbReference type="Gene3D" id="3.40.50.300">
    <property type="entry name" value="P-loop containing nucleotide triphosphate hydrolases"/>
    <property type="match status" value="1"/>
</dbReference>
<dbReference type="Gene3D" id="3.80.10.10">
    <property type="entry name" value="Ribonuclease Inhibitor"/>
    <property type="match status" value="1"/>
</dbReference>
<dbReference type="Pfam" id="PF07725">
    <property type="entry name" value="LRR_3"/>
    <property type="match status" value="1"/>
</dbReference>
<dbReference type="EC" id="3.2.2.6" evidence="1"/>
<dbReference type="InterPro" id="IPR035897">
    <property type="entry name" value="Toll_tir_struct_dom_sf"/>
</dbReference>
<keyword evidence="4" id="KW-0378">Hydrolase</keyword>
<evidence type="ECO:0000313" key="9">
    <source>
        <dbReference type="EMBL" id="EFH40006.1"/>
    </source>
</evidence>
<dbReference type="PRINTS" id="PR00364">
    <property type="entry name" value="DISEASERSIST"/>
</dbReference>
<dbReference type="PANTHER" id="PTHR11017:SF520">
    <property type="entry name" value="ADP-RIBOSYL CYCLASE_CYCLIC ADP-RIBOSE HYDROLASE"/>
    <property type="match status" value="1"/>
</dbReference>
<dbReference type="GO" id="GO:0043531">
    <property type="term" value="F:ADP binding"/>
    <property type="evidence" value="ECO:0007669"/>
    <property type="project" value="InterPro"/>
</dbReference>
<evidence type="ECO:0000256" key="2">
    <source>
        <dbReference type="ARBA" id="ARBA00022614"/>
    </source>
</evidence>
<keyword evidence="6" id="KW-0520">NAD</keyword>
<evidence type="ECO:0000256" key="1">
    <source>
        <dbReference type="ARBA" id="ARBA00011982"/>
    </source>
</evidence>
<dbReference type="KEGG" id="aly:9301570"/>
<dbReference type="PANTHER" id="PTHR11017">
    <property type="entry name" value="LEUCINE-RICH REPEAT-CONTAINING PROTEIN"/>
    <property type="match status" value="1"/>
</dbReference>
<protein>
    <recommendedName>
        <fullName evidence="1">ADP-ribosyl cyclase/cyclic ADP-ribose hydrolase</fullName>
        <ecNumber evidence="1">3.2.2.6</ecNumber>
    </recommendedName>
</protein>
<dbReference type="Gene3D" id="1.10.8.430">
    <property type="entry name" value="Helical domain of apoptotic protease-activating factors"/>
    <property type="match status" value="1"/>
</dbReference>
<dbReference type="InterPro" id="IPR042197">
    <property type="entry name" value="Apaf_helical"/>
</dbReference>
<dbReference type="FunFam" id="3.80.10.10:FF:000386">
    <property type="entry name" value="Disease resistance protein RPS4"/>
    <property type="match status" value="1"/>
</dbReference>
<dbReference type="InterPro" id="IPR011713">
    <property type="entry name" value="Leu-rich_rpt_3"/>
</dbReference>
<proteinExistence type="predicted"/>
<dbReference type="InterPro" id="IPR027417">
    <property type="entry name" value="P-loop_NTPase"/>
</dbReference>
<dbReference type="STRING" id="81972.D7MRH5"/>
<dbReference type="GO" id="GO:0006952">
    <property type="term" value="P:defense response"/>
    <property type="evidence" value="ECO:0007669"/>
    <property type="project" value="UniProtKB-KW"/>
</dbReference>
<dbReference type="Gramene" id="Al_scaffold_0008_806">
    <property type="protein sequence ID" value="Al_scaffold_0008_806"/>
    <property type="gene ID" value="Al_scaffold_0008_806"/>
</dbReference>